<feature type="domain" description="HTH cro/C1-type" evidence="4">
    <location>
        <begin position="53"/>
        <end position="96"/>
    </location>
</feature>
<evidence type="ECO:0000256" key="1">
    <source>
        <dbReference type="ARBA" id="ARBA00023015"/>
    </source>
</evidence>
<dbReference type="EMBL" id="JBHTMO010000005">
    <property type="protein sequence ID" value="MFD1392473.1"/>
    <property type="molecule type" value="Genomic_DNA"/>
</dbReference>
<keyword evidence="6" id="KW-1185">Reference proteome</keyword>
<dbReference type="SUPFAM" id="SSF47413">
    <property type="entry name" value="lambda repressor-like DNA-binding domains"/>
    <property type="match status" value="1"/>
</dbReference>
<evidence type="ECO:0000256" key="2">
    <source>
        <dbReference type="ARBA" id="ARBA00023125"/>
    </source>
</evidence>
<evidence type="ECO:0000259" key="4">
    <source>
        <dbReference type="PROSITE" id="PS50943"/>
    </source>
</evidence>
<dbReference type="Proteomes" id="UP001597249">
    <property type="component" value="Unassembled WGS sequence"/>
</dbReference>
<dbReference type="Gene3D" id="1.10.260.40">
    <property type="entry name" value="lambda repressor-like DNA-binding domains"/>
    <property type="match status" value="1"/>
</dbReference>
<keyword evidence="3" id="KW-0804">Transcription</keyword>
<dbReference type="InterPro" id="IPR052359">
    <property type="entry name" value="HTH-type_reg/antitoxin"/>
</dbReference>
<reference evidence="6" key="1">
    <citation type="journal article" date="2019" name="Int. J. Syst. Evol. Microbiol.">
        <title>The Global Catalogue of Microorganisms (GCM) 10K type strain sequencing project: providing services to taxonomists for standard genome sequencing and annotation.</title>
        <authorList>
            <consortium name="The Broad Institute Genomics Platform"/>
            <consortium name="The Broad Institute Genome Sequencing Center for Infectious Disease"/>
            <person name="Wu L."/>
            <person name="Ma J."/>
        </authorList>
    </citation>
    <scope>NUCLEOTIDE SEQUENCE [LARGE SCALE GENOMIC DNA]</scope>
    <source>
        <strain evidence="6">CCM 8911</strain>
    </source>
</reference>
<keyword evidence="2" id="KW-0238">DNA-binding</keyword>
<dbReference type="RefSeq" id="WP_125586677.1">
    <property type="nucleotide sequence ID" value="NZ_JBHTMO010000005.1"/>
</dbReference>
<gene>
    <name evidence="5" type="ORF">ACFQ3L_02575</name>
</gene>
<evidence type="ECO:0000313" key="5">
    <source>
        <dbReference type="EMBL" id="MFD1392473.1"/>
    </source>
</evidence>
<keyword evidence="1" id="KW-0805">Transcription regulation</keyword>
<dbReference type="InterPro" id="IPR001387">
    <property type="entry name" value="Cro/C1-type_HTH"/>
</dbReference>
<evidence type="ECO:0000313" key="6">
    <source>
        <dbReference type="Proteomes" id="UP001597249"/>
    </source>
</evidence>
<dbReference type="PROSITE" id="PS50943">
    <property type="entry name" value="HTH_CROC1"/>
    <property type="match status" value="1"/>
</dbReference>
<protein>
    <submittedName>
        <fullName evidence="5">Helix-turn-helix domain-containing protein</fullName>
    </submittedName>
</protein>
<dbReference type="InterPro" id="IPR010982">
    <property type="entry name" value="Lambda_DNA-bd_dom_sf"/>
</dbReference>
<comment type="caution">
    <text evidence="5">The sequence shown here is derived from an EMBL/GenBank/DDBJ whole genome shotgun (WGS) entry which is preliminary data.</text>
</comment>
<dbReference type="PANTHER" id="PTHR36511">
    <property type="entry name" value="MERR FAMILY BACTERIAL REGULATORY PROTEIN"/>
    <property type="match status" value="1"/>
</dbReference>
<organism evidence="5 6">
    <name type="scientific">Lacticaseibacillus jixianensis</name>
    <dbReference type="NCBI Taxonomy" id="2486012"/>
    <lineage>
        <taxon>Bacteria</taxon>
        <taxon>Bacillati</taxon>
        <taxon>Bacillota</taxon>
        <taxon>Bacilli</taxon>
        <taxon>Lactobacillales</taxon>
        <taxon>Lactobacillaceae</taxon>
        <taxon>Lacticaseibacillus</taxon>
    </lineage>
</organism>
<evidence type="ECO:0000256" key="3">
    <source>
        <dbReference type="ARBA" id="ARBA00023163"/>
    </source>
</evidence>
<sequence>MADKSTLMQSLEALEKYANGDASEVTVKHVKFANPPKYSPEQIKQIRSKIPATQRVLARGLAVSPRTVEAWETGRSKPSGSSRRLLELIDKDPAVFKLIMA</sequence>
<dbReference type="CDD" id="cd00093">
    <property type="entry name" value="HTH_XRE"/>
    <property type="match status" value="1"/>
</dbReference>
<dbReference type="PANTHER" id="PTHR36511:SF3">
    <property type="entry name" value="ANTITOXIN HIGA-2"/>
    <property type="match status" value="1"/>
</dbReference>
<accession>A0ABW4B827</accession>
<name>A0ABW4B827_9LACO</name>
<proteinExistence type="predicted"/>